<dbReference type="Proteomes" id="UP001184614">
    <property type="component" value="Unassembled WGS sequence"/>
</dbReference>
<comment type="caution">
    <text evidence="1">The sequence shown here is derived from an EMBL/GenBank/DDBJ whole genome shotgun (WGS) entry which is preliminary data.</text>
</comment>
<proteinExistence type="predicted"/>
<dbReference type="EMBL" id="JAVDQT010000010">
    <property type="protein sequence ID" value="MDR6434360.1"/>
    <property type="molecule type" value="Genomic_DNA"/>
</dbReference>
<evidence type="ECO:0000313" key="1">
    <source>
        <dbReference type="EMBL" id="MDR6434360.1"/>
    </source>
</evidence>
<gene>
    <name evidence="1" type="ORF">J2782_004111</name>
</gene>
<keyword evidence="2" id="KW-1185">Reference proteome</keyword>
<protein>
    <submittedName>
        <fullName evidence="1">Uncharacterized protein</fullName>
    </submittedName>
</protein>
<accession>A0ABU1MEX6</accession>
<evidence type="ECO:0000313" key="2">
    <source>
        <dbReference type="Proteomes" id="UP001184614"/>
    </source>
</evidence>
<organism evidence="1 2">
    <name type="scientific">Brucella pseudogrignonensis</name>
    <dbReference type="NCBI Taxonomy" id="419475"/>
    <lineage>
        <taxon>Bacteria</taxon>
        <taxon>Pseudomonadati</taxon>
        <taxon>Pseudomonadota</taxon>
        <taxon>Alphaproteobacteria</taxon>
        <taxon>Hyphomicrobiales</taxon>
        <taxon>Brucellaceae</taxon>
        <taxon>Brucella/Ochrobactrum group</taxon>
        <taxon>Brucella</taxon>
    </lineage>
</organism>
<sequence>MQFIVGNQGTLENFHYSKAGFQHEISFNRAHVFSKNLYDGGKKSRRRS</sequence>
<name>A0ABU1MEX6_9HYPH</name>
<reference evidence="1 2" key="1">
    <citation type="submission" date="2023-07" db="EMBL/GenBank/DDBJ databases">
        <title>Sorghum-associated microbial communities from plants grown in Nebraska, USA.</title>
        <authorList>
            <person name="Schachtman D."/>
        </authorList>
    </citation>
    <scope>NUCLEOTIDE SEQUENCE [LARGE SCALE GENOMIC DNA]</scope>
    <source>
        <strain evidence="1 2">DS1730</strain>
    </source>
</reference>